<evidence type="ECO:0000313" key="8">
    <source>
        <dbReference type="Proteomes" id="UP000076632"/>
    </source>
</evidence>
<feature type="transmembrane region" description="Helical" evidence="6">
    <location>
        <begin position="40"/>
        <end position="59"/>
    </location>
</feature>
<dbReference type="GO" id="GO:0016020">
    <property type="term" value="C:membrane"/>
    <property type="evidence" value="ECO:0007669"/>
    <property type="project" value="UniProtKB-SubCell"/>
</dbReference>
<dbReference type="GO" id="GO:0022857">
    <property type="term" value="F:transmembrane transporter activity"/>
    <property type="evidence" value="ECO:0007669"/>
    <property type="project" value="InterPro"/>
</dbReference>
<name>A0A164ZGC2_XYLHT</name>
<dbReference type="PANTHER" id="PTHR23507">
    <property type="entry name" value="ZGC:174356"/>
    <property type="match status" value="1"/>
</dbReference>
<feature type="transmembrane region" description="Helical" evidence="6">
    <location>
        <begin position="139"/>
        <end position="157"/>
    </location>
</feature>
<feature type="compositionally biased region" description="Polar residues" evidence="5">
    <location>
        <begin position="522"/>
        <end position="532"/>
    </location>
</feature>
<dbReference type="InParanoid" id="A0A164ZGC2"/>
<protein>
    <submittedName>
        <fullName evidence="7">MFS general substrate transporter</fullName>
    </submittedName>
</protein>
<dbReference type="EMBL" id="KV407468">
    <property type="protein sequence ID" value="KZF19068.1"/>
    <property type="molecule type" value="Genomic_DNA"/>
</dbReference>
<dbReference type="OrthoDB" id="194139at2759"/>
<dbReference type="InterPro" id="IPR036259">
    <property type="entry name" value="MFS_trans_sf"/>
</dbReference>
<feature type="transmembrane region" description="Helical" evidence="6">
    <location>
        <begin position="234"/>
        <end position="254"/>
    </location>
</feature>
<dbReference type="Pfam" id="PF07690">
    <property type="entry name" value="MFS_1"/>
    <property type="match status" value="1"/>
</dbReference>
<feature type="transmembrane region" description="Helical" evidence="6">
    <location>
        <begin position="207"/>
        <end position="228"/>
    </location>
</feature>
<dbReference type="Proteomes" id="UP000076632">
    <property type="component" value="Unassembled WGS sequence"/>
</dbReference>
<evidence type="ECO:0000313" key="7">
    <source>
        <dbReference type="EMBL" id="KZF19068.1"/>
    </source>
</evidence>
<proteinExistence type="predicted"/>
<keyword evidence="8" id="KW-1185">Reference proteome</keyword>
<gene>
    <name evidence="7" type="ORF">L228DRAFT_264178</name>
</gene>
<evidence type="ECO:0000256" key="2">
    <source>
        <dbReference type="ARBA" id="ARBA00022692"/>
    </source>
</evidence>
<keyword evidence="3 6" id="KW-1133">Transmembrane helix</keyword>
<keyword evidence="2 6" id="KW-0812">Transmembrane</keyword>
<feature type="transmembrane region" description="Helical" evidence="6">
    <location>
        <begin position="479"/>
        <end position="499"/>
    </location>
</feature>
<reference evidence="7 8" key="1">
    <citation type="journal article" date="2016" name="Fungal Biol.">
        <title>The genome of Xylona heveae provides a window into fungal endophytism.</title>
        <authorList>
            <person name="Gazis R."/>
            <person name="Kuo A."/>
            <person name="Riley R."/>
            <person name="LaButti K."/>
            <person name="Lipzen A."/>
            <person name="Lin J."/>
            <person name="Amirebrahimi M."/>
            <person name="Hesse C.N."/>
            <person name="Spatafora J.W."/>
            <person name="Henrissat B."/>
            <person name="Hainaut M."/>
            <person name="Grigoriev I.V."/>
            <person name="Hibbett D.S."/>
        </authorList>
    </citation>
    <scope>NUCLEOTIDE SEQUENCE [LARGE SCALE GENOMIC DNA]</scope>
    <source>
        <strain evidence="7 8">TC161</strain>
    </source>
</reference>
<feature type="region of interest" description="Disordered" evidence="5">
    <location>
        <begin position="263"/>
        <end position="289"/>
    </location>
</feature>
<feature type="transmembrane region" description="Helical" evidence="6">
    <location>
        <begin position="169"/>
        <end position="195"/>
    </location>
</feature>
<feature type="transmembrane region" description="Helical" evidence="6">
    <location>
        <begin position="311"/>
        <end position="332"/>
    </location>
</feature>
<evidence type="ECO:0000256" key="5">
    <source>
        <dbReference type="SAM" id="MobiDB-lite"/>
    </source>
</evidence>
<feature type="transmembrane region" description="Helical" evidence="6">
    <location>
        <begin position="411"/>
        <end position="432"/>
    </location>
</feature>
<dbReference type="Gene3D" id="1.20.1250.20">
    <property type="entry name" value="MFS general substrate transporter like domains"/>
    <property type="match status" value="1"/>
</dbReference>
<accession>A0A164ZGC2</accession>
<comment type="subcellular location">
    <subcellularLocation>
        <location evidence="1">Membrane</location>
        <topology evidence="1">Multi-pass membrane protein</topology>
    </subcellularLocation>
</comment>
<dbReference type="GeneID" id="28899689"/>
<feature type="region of interest" description="Disordered" evidence="5">
    <location>
        <begin position="508"/>
        <end position="532"/>
    </location>
</feature>
<evidence type="ECO:0000256" key="1">
    <source>
        <dbReference type="ARBA" id="ARBA00004141"/>
    </source>
</evidence>
<evidence type="ECO:0000256" key="6">
    <source>
        <dbReference type="SAM" id="Phobius"/>
    </source>
</evidence>
<keyword evidence="4 6" id="KW-0472">Membrane</keyword>
<dbReference type="OMA" id="FFYRFCT"/>
<dbReference type="InterPro" id="IPR011701">
    <property type="entry name" value="MFS"/>
</dbReference>
<feature type="transmembrane region" description="Helical" evidence="6">
    <location>
        <begin position="444"/>
        <end position="467"/>
    </location>
</feature>
<dbReference type="AlphaFoldDB" id="A0A164ZGC2"/>
<dbReference type="PANTHER" id="PTHR23507:SF1">
    <property type="entry name" value="FI18259P1-RELATED"/>
    <property type="match status" value="1"/>
</dbReference>
<evidence type="ECO:0000256" key="4">
    <source>
        <dbReference type="ARBA" id="ARBA00023136"/>
    </source>
</evidence>
<dbReference type="SUPFAM" id="SSF103473">
    <property type="entry name" value="MFS general substrate transporter"/>
    <property type="match status" value="1"/>
</dbReference>
<dbReference type="RefSeq" id="XP_018184623.1">
    <property type="nucleotide sequence ID" value="XM_018334552.1"/>
</dbReference>
<evidence type="ECO:0000256" key="3">
    <source>
        <dbReference type="ARBA" id="ARBA00022989"/>
    </source>
</evidence>
<sequence>MRKPSDRNDPDERDHLLRHISETCQTKKTVPKCGRLSPKFLTFMVLLFVVLVEFPGNLAQAPRMRIIESIICRNFYGEHNPRLIGTGPRGEVDEKFCKIDEIQKQFALLKGMQDFFDALPGAFLSLPLGMIADKHGRKWLLVAAYSSLWCAFVWVYIVCAFPSYIPIHWIWFSGAFSILGGGSAFASALLFVVIADFTSDAQRANRFFCVSAALLATDVIASPLSSVLMRHNPWIPISIAVVIFAFAIPASFIMPETLGYQREPEHEQPGTEQEDQPFFPSDNTSDSKSSMKQHILDAFVSARATLRDWRVILLVTSFIFFMQAIESVRLLLLYVSKRYGWPLAKTAFINSARSITCLIVLLVALPSISEYLVERRGFSPQEKDLWLARTSVMIQATGLFVEGLAPRADLMLAGTIFATTAVGAPHLIRSLATSLVEPHQVGRLYAITSVVSTVSMMTAGPILAGLFNLGIDAGSGWLGLPYFYCAVLGSVFAIGLWLVTVKKADEDRDTEDSGSENLPEAPTSTTLGSLSQ</sequence>
<organism evidence="7 8">
    <name type="scientific">Xylona heveae (strain CBS 132557 / TC161)</name>
    <dbReference type="NCBI Taxonomy" id="1328760"/>
    <lineage>
        <taxon>Eukaryota</taxon>
        <taxon>Fungi</taxon>
        <taxon>Dikarya</taxon>
        <taxon>Ascomycota</taxon>
        <taxon>Pezizomycotina</taxon>
        <taxon>Xylonomycetes</taxon>
        <taxon>Xylonales</taxon>
        <taxon>Xylonaceae</taxon>
        <taxon>Xylona</taxon>
    </lineage>
</organism>